<gene>
    <name evidence="2" type="primary">LOC113146922</name>
</gene>
<sequence length="190" mass="19323">MLRYIVGSMFQVAIGATSLLHFASRVGPPAAAAADAGTSGKAASEAAGEAAHSAASEATSAAKSCVRCRNVKVTDILAVWESQTQQQQQHRASNRPLLAPAAGLLLQKVHLLPGLHDALFPSTLKCKEGVLAVAACGSKGQGTTRQPFKGLNEESLGCSSPALRAANAQGNLASSPVRISEVAVGGISKV</sequence>
<proteinExistence type="predicted"/>
<name>A0A6P6RUI9_9EIME</name>
<dbReference type="AlphaFoldDB" id="A0A6P6RUI9"/>
<dbReference type="Proteomes" id="UP000515125">
    <property type="component" value="Unplaced"/>
</dbReference>
<protein>
    <submittedName>
        <fullName evidence="2">Uncharacterized protein LOC113146922</fullName>
    </submittedName>
</protein>
<keyword evidence="1" id="KW-1185">Reference proteome</keyword>
<organism evidence="1 2">
    <name type="scientific">Cyclospora cayetanensis</name>
    <dbReference type="NCBI Taxonomy" id="88456"/>
    <lineage>
        <taxon>Eukaryota</taxon>
        <taxon>Sar</taxon>
        <taxon>Alveolata</taxon>
        <taxon>Apicomplexa</taxon>
        <taxon>Conoidasida</taxon>
        <taxon>Coccidia</taxon>
        <taxon>Eucoccidiorida</taxon>
        <taxon>Eimeriorina</taxon>
        <taxon>Eimeriidae</taxon>
        <taxon>Cyclospora</taxon>
    </lineage>
</organism>
<dbReference type="GeneID" id="113146922"/>
<evidence type="ECO:0000313" key="2">
    <source>
        <dbReference type="RefSeq" id="XP_026191508.1"/>
    </source>
</evidence>
<accession>A0A6P6RUI9</accession>
<reference evidence="2" key="1">
    <citation type="submission" date="2025-08" db="UniProtKB">
        <authorList>
            <consortium name="RefSeq"/>
        </authorList>
    </citation>
    <scope>IDENTIFICATION</scope>
</reference>
<dbReference type="RefSeq" id="XP_026191508.1">
    <property type="nucleotide sequence ID" value="XM_026335723.1"/>
</dbReference>
<evidence type="ECO:0000313" key="1">
    <source>
        <dbReference type="Proteomes" id="UP000515125"/>
    </source>
</evidence>